<dbReference type="CDD" id="cd01700">
    <property type="entry name" value="PolY_Pol_V_umuC"/>
    <property type="match status" value="1"/>
</dbReference>
<dbReference type="Gene3D" id="1.10.150.20">
    <property type="entry name" value="5' to 3' exonuclease, C-terminal subdomain"/>
    <property type="match status" value="1"/>
</dbReference>
<evidence type="ECO:0000256" key="4">
    <source>
        <dbReference type="ARBA" id="ARBA00023204"/>
    </source>
</evidence>
<comment type="caution">
    <text evidence="7">The sequence shown here is derived from an EMBL/GenBank/DDBJ whole genome shotgun (WGS) entry which is preliminary data.</text>
</comment>
<evidence type="ECO:0000256" key="2">
    <source>
        <dbReference type="ARBA" id="ARBA00022763"/>
    </source>
</evidence>
<organism evidence="7 8">
    <name type="scientific">Shewanella inventionis</name>
    <dbReference type="NCBI Taxonomy" id="1738770"/>
    <lineage>
        <taxon>Bacteria</taxon>
        <taxon>Pseudomonadati</taxon>
        <taxon>Pseudomonadota</taxon>
        <taxon>Gammaproteobacteria</taxon>
        <taxon>Alteromonadales</taxon>
        <taxon>Shewanellaceae</taxon>
        <taxon>Shewanella</taxon>
    </lineage>
</organism>
<evidence type="ECO:0000313" key="8">
    <source>
        <dbReference type="Proteomes" id="UP000617555"/>
    </source>
</evidence>
<dbReference type="EMBL" id="BMII01000056">
    <property type="protein sequence ID" value="GGB75993.1"/>
    <property type="molecule type" value="Genomic_DNA"/>
</dbReference>
<dbReference type="Pfam" id="PF11799">
    <property type="entry name" value="IMS_C"/>
    <property type="match status" value="1"/>
</dbReference>
<dbReference type="InterPro" id="IPR017961">
    <property type="entry name" value="DNA_pol_Y-fam_little_finger"/>
</dbReference>
<keyword evidence="8" id="KW-1185">Reference proteome</keyword>
<feature type="domain" description="UmuC" evidence="6">
    <location>
        <begin position="1"/>
        <end position="121"/>
    </location>
</feature>
<gene>
    <name evidence="7" type="primary">rulB</name>
    <name evidence="7" type="ORF">GCM10011607_40360</name>
</gene>
<dbReference type="PROSITE" id="PS50173">
    <property type="entry name" value="UMUC"/>
    <property type="match status" value="1"/>
</dbReference>
<evidence type="ECO:0000256" key="5">
    <source>
        <dbReference type="ARBA" id="ARBA00023236"/>
    </source>
</evidence>
<dbReference type="PANTHER" id="PTHR11076:SF34">
    <property type="entry name" value="PROTEIN UMUC"/>
    <property type="match status" value="1"/>
</dbReference>
<keyword evidence="3" id="KW-0741">SOS mutagenesis</keyword>
<keyword evidence="2" id="KW-0227">DNA damage</keyword>
<evidence type="ECO:0000256" key="3">
    <source>
        <dbReference type="ARBA" id="ARBA00023199"/>
    </source>
</evidence>
<evidence type="ECO:0000313" key="7">
    <source>
        <dbReference type="EMBL" id="GGB75993.1"/>
    </source>
</evidence>
<comment type="similarity">
    <text evidence="1">Belongs to the DNA polymerase type-Y family.</text>
</comment>
<dbReference type="InterPro" id="IPR043502">
    <property type="entry name" value="DNA/RNA_pol_sf"/>
</dbReference>
<sequence>MVLSSNYELYADLSTKMMQVIGQFAPEQHIYSIDESFLSFKHCQQAIPCLATHAKRIRQTVWQYTRLPVCVGIGPTLTLAKVANKAAKLLPSSQGVCVIDNEVIRQATLSTLAVGDVWGIGRKTAAKLTIMNINTALDLANASPTMMRKQFSIEIERTIRELNGVVCKQWDEAKADKQQIFSTRSVGERITDIDSLHQALCMHISIAAAKARKQHSLCKVMMLFAHNSPHDSHPQSFKVNVNFACATHCSVEMTQAASQVIKRLYRPGVHYYKVGVGLLDLVNSQHQQLDLFNVSKAKPQLMQVLDNINHRYGNDTLFLGAQGAQQKWAMHRNFLTPQYTTDWRHIPIIHCE</sequence>
<dbReference type="Pfam" id="PF13438">
    <property type="entry name" value="DUF4113"/>
    <property type="match status" value="1"/>
</dbReference>
<dbReference type="InterPro" id="IPR001126">
    <property type="entry name" value="UmuC"/>
</dbReference>
<dbReference type="InterPro" id="IPR043128">
    <property type="entry name" value="Rev_trsase/Diguanyl_cyclase"/>
</dbReference>
<keyword evidence="5" id="KW-0742">SOS response</keyword>
<keyword evidence="4" id="KW-0234">DNA repair</keyword>
<dbReference type="InterPro" id="IPR050116">
    <property type="entry name" value="DNA_polymerase-Y"/>
</dbReference>
<dbReference type="PANTHER" id="PTHR11076">
    <property type="entry name" value="DNA REPAIR POLYMERASE UMUC / TRANSFERASE FAMILY MEMBER"/>
    <property type="match status" value="1"/>
</dbReference>
<proteinExistence type="inferred from homology"/>
<reference evidence="8" key="1">
    <citation type="journal article" date="2019" name="Int. J. Syst. Evol. Microbiol.">
        <title>The Global Catalogue of Microorganisms (GCM) 10K type strain sequencing project: providing services to taxonomists for standard genome sequencing and annotation.</title>
        <authorList>
            <consortium name="The Broad Institute Genomics Platform"/>
            <consortium name="The Broad Institute Genome Sequencing Center for Infectious Disease"/>
            <person name="Wu L."/>
            <person name="Ma J."/>
        </authorList>
    </citation>
    <scope>NUCLEOTIDE SEQUENCE [LARGE SCALE GENOMIC DNA]</scope>
    <source>
        <strain evidence="8">CGMCC 1.15339</strain>
    </source>
</reference>
<dbReference type="InterPro" id="IPR025188">
    <property type="entry name" value="DUF4113"/>
</dbReference>
<dbReference type="Proteomes" id="UP000617555">
    <property type="component" value="Unassembled WGS sequence"/>
</dbReference>
<evidence type="ECO:0000256" key="1">
    <source>
        <dbReference type="ARBA" id="ARBA00010945"/>
    </source>
</evidence>
<protein>
    <submittedName>
        <fullName evidence="7">DNA polymerase V subunit UmuC</fullName>
    </submittedName>
</protein>
<name>A0ABQ1JW38_9GAMM</name>
<dbReference type="Gene3D" id="3.30.70.270">
    <property type="match status" value="1"/>
</dbReference>
<accession>A0ABQ1JW38</accession>
<evidence type="ECO:0000259" key="6">
    <source>
        <dbReference type="PROSITE" id="PS50173"/>
    </source>
</evidence>
<dbReference type="Pfam" id="PF00817">
    <property type="entry name" value="IMS"/>
    <property type="match status" value="1"/>
</dbReference>
<dbReference type="SUPFAM" id="SSF56672">
    <property type="entry name" value="DNA/RNA polymerases"/>
    <property type="match status" value="1"/>
</dbReference>